<protein>
    <submittedName>
        <fullName evidence="3">Uncharacterized protein</fullName>
    </submittedName>
</protein>
<dbReference type="Proteomes" id="UP000176480">
    <property type="component" value="Unassembled WGS sequence"/>
</dbReference>
<evidence type="ECO:0000313" key="4">
    <source>
        <dbReference type="Proteomes" id="UP000176480"/>
    </source>
</evidence>
<keyword evidence="2" id="KW-0812">Transmembrane</keyword>
<feature type="compositionally biased region" description="Low complexity" evidence="1">
    <location>
        <begin position="49"/>
        <end position="65"/>
    </location>
</feature>
<comment type="caution">
    <text evidence="3">The sequence shown here is derived from an EMBL/GenBank/DDBJ whole genome shotgun (WGS) entry which is preliminary data.</text>
</comment>
<reference evidence="3 4" key="1">
    <citation type="journal article" date="2016" name="Nat. Commun.">
        <title>Thousands of microbial genomes shed light on interconnected biogeochemical processes in an aquifer system.</title>
        <authorList>
            <person name="Anantharaman K."/>
            <person name="Brown C.T."/>
            <person name="Hug L.A."/>
            <person name="Sharon I."/>
            <person name="Castelle C.J."/>
            <person name="Probst A.J."/>
            <person name="Thomas B.C."/>
            <person name="Singh A."/>
            <person name="Wilkins M.J."/>
            <person name="Karaoz U."/>
            <person name="Brodie E.L."/>
            <person name="Williams K.H."/>
            <person name="Hubbard S.S."/>
            <person name="Banfield J.F."/>
        </authorList>
    </citation>
    <scope>NUCLEOTIDE SEQUENCE [LARGE SCALE GENOMIC DNA]</scope>
</reference>
<dbReference type="EMBL" id="MGAR01000004">
    <property type="protein sequence ID" value="OGK52633.1"/>
    <property type="molecule type" value="Genomic_DNA"/>
</dbReference>
<keyword evidence="2" id="KW-0472">Membrane</keyword>
<accession>A0A1F7JAK7</accession>
<keyword evidence="2" id="KW-1133">Transmembrane helix</keyword>
<proteinExistence type="predicted"/>
<organism evidence="3 4">
    <name type="scientific">Candidatus Roizmanbacteria bacterium RIFCSPLOWO2_01_FULL_41_22</name>
    <dbReference type="NCBI Taxonomy" id="1802067"/>
    <lineage>
        <taxon>Bacteria</taxon>
        <taxon>Candidatus Roizmaniibacteriota</taxon>
    </lineage>
</organism>
<feature type="region of interest" description="Disordered" evidence="1">
    <location>
        <begin position="49"/>
        <end position="68"/>
    </location>
</feature>
<feature type="transmembrane region" description="Helical" evidence="2">
    <location>
        <begin position="20"/>
        <end position="39"/>
    </location>
</feature>
<evidence type="ECO:0000256" key="2">
    <source>
        <dbReference type="SAM" id="Phobius"/>
    </source>
</evidence>
<dbReference type="AlphaFoldDB" id="A0A1F7JAK7"/>
<evidence type="ECO:0000256" key="1">
    <source>
        <dbReference type="SAM" id="MobiDB-lite"/>
    </source>
</evidence>
<name>A0A1F7JAK7_9BACT</name>
<dbReference type="STRING" id="1802067.A2966_02205"/>
<evidence type="ECO:0000313" key="3">
    <source>
        <dbReference type="EMBL" id="OGK52633.1"/>
    </source>
</evidence>
<gene>
    <name evidence="3" type="ORF">A2966_02205</name>
</gene>
<sequence length="144" mass="15327">MTIIHDLEEKPTSKSAPKPFIITIIVGAIFLGGLFGFIISKISSSINTTSNSGSTGSGGQKQSAGIVDKKTFKDDAEGRLREGGIDGEGSFHLERPGGTSQNVYLTSATVDLSKFIGKKVRVWGQTFEAQKAGWLMDVGYVEAL</sequence>